<dbReference type="GO" id="GO:0051701">
    <property type="term" value="P:biological process involved in interaction with host"/>
    <property type="evidence" value="ECO:0007669"/>
    <property type="project" value="TreeGrafter"/>
</dbReference>
<comment type="caution">
    <text evidence="3">The sequence shown here is derived from an EMBL/GenBank/DDBJ whole genome shotgun (WGS) entry which is preliminary data.</text>
</comment>
<dbReference type="EMBL" id="JAAXOO010000002">
    <property type="protein sequence ID" value="NKY33717.1"/>
    <property type="molecule type" value="Genomic_DNA"/>
</dbReference>
<dbReference type="InterPro" id="IPR024516">
    <property type="entry name" value="Mce_C"/>
</dbReference>
<evidence type="ECO:0000259" key="2">
    <source>
        <dbReference type="Pfam" id="PF11887"/>
    </source>
</evidence>
<feature type="domain" description="Mce/MlaD" evidence="1">
    <location>
        <begin position="37"/>
        <end position="111"/>
    </location>
</feature>
<dbReference type="AlphaFoldDB" id="A0A846XEA8"/>
<evidence type="ECO:0000259" key="1">
    <source>
        <dbReference type="Pfam" id="PF02470"/>
    </source>
</evidence>
<dbReference type="InterPro" id="IPR052336">
    <property type="entry name" value="MlaD_Phospholipid_Transporter"/>
</dbReference>
<feature type="domain" description="Mammalian cell entry C-terminal" evidence="2">
    <location>
        <begin position="116"/>
        <end position="310"/>
    </location>
</feature>
<accession>A0A846XEA8</accession>
<proteinExistence type="predicted"/>
<organism evidence="3 4">
    <name type="scientific">Nocardia speluncae</name>
    <dbReference type="NCBI Taxonomy" id="419477"/>
    <lineage>
        <taxon>Bacteria</taxon>
        <taxon>Bacillati</taxon>
        <taxon>Actinomycetota</taxon>
        <taxon>Actinomycetes</taxon>
        <taxon>Mycobacteriales</taxon>
        <taxon>Nocardiaceae</taxon>
        <taxon>Nocardia</taxon>
    </lineage>
</organism>
<dbReference type="RefSeq" id="WP_068047227.1">
    <property type="nucleotide sequence ID" value="NZ_JAAXOO010000002.1"/>
</dbReference>
<reference evidence="3 4" key="1">
    <citation type="submission" date="2020-04" db="EMBL/GenBank/DDBJ databases">
        <title>MicrobeNet Type strains.</title>
        <authorList>
            <person name="Nicholson A.C."/>
        </authorList>
    </citation>
    <scope>NUCLEOTIDE SEQUENCE [LARGE SCALE GENOMIC DNA]</scope>
    <source>
        <strain evidence="3 4">DSM 45078</strain>
    </source>
</reference>
<gene>
    <name evidence="3" type="ORF">HGA13_11600</name>
</gene>
<dbReference type="InterPro" id="IPR003399">
    <property type="entry name" value="Mce/MlaD"/>
</dbReference>
<dbReference type="PROSITE" id="PS51257">
    <property type="entry name" value="PROKAR_LIPOPROTEIN"/>
    <property type="match status" value="1"/>
</dbReference>
<dbReference type="NCBIfam" id="TIGR00996">
    <property type="entry name" value="Mtu_fam_mce"/>
    <property type="match status" value="1"/>
</dbReference>
<dbReference type="Proteomes" id="UP000565715">
    <property type="component" value="Unassembled WGS sequence"/>
</dbReference>
<evidence type="ECO:0000313" key="3">
    <source>
        <dbReference type="EMBL" id="NKY33717.1"/>
    </source>
</evidence>
<dbReference type="PANTHER" id="PTHR33371">
    <property type="entry name" value="INTERMEMBRANE PHOSPHOLIPID TRANSPORT SYSTEM BINDING PROTEIN MLAD-RELATED"/>
    <property type="match status" value="1"/>
</dbReference>
<dbReference type="InterPro" id="IPR005693">
    <property type="entry name" value="Mce"/>
</dbReference>
<dbReference type="Pfam" id="PF11887">
    <property type="entry name" value="Mce4_CUP1"/>
    <property type="match status" value="1"/>
</dbReference>
<dbReference type="Pfam" id="PF02470">
    <property type="entry name" value="MlaD"/>
    <property type="match status" value="1"/>
</dbReference>
<dbReference type="Gene3D" id="1.20.120.810">
    <property type="entry name" value="Vinculin, Vh2 four-helix bundle"/>
    <property type="match status" value="1"/>
</dbReference>
<name>A0A846XEA8_9NOCA</name>
<dbReference type="PANTHER" id="PTHR33371:SF17">
    <property type="entry name" value="MCE-FAMILY PROTEIN MCE1B"/>
    <property type="match status" value="1"/>
</dbReference>
<protein>
    <submittedName>
        <fullName evidence="3">MCE family protein</fullName>
    </submittedName>
</protein>
<evidence type="ECO:0000313" key="4">
    <source>
        <dbReference type="Proteomes" id="UP000565715"/>
    </source>
</evidence>
<dbReference type="GO" id="GO:0005576">
    <property type="term" value="C:extracellular region"/>
    <property type="evidence" value="ECO:0007669"/>
    <property type="project" value="TreeGrafter"/>
</dbReference>
<sequence>MNNRNMPLLKFGVFAAIMVVLSACLITVFGEYRSGSTTEYSAVFEDSSGLGTGDTVRVAGVVVGSVRGVSLRDDHRVQVEFDADRSLPLTSGTEIAVRYLNLVGDRYLEITDRPGNELPAGGELPVENTTSALDLDLLLGGLKPVIQGLNARDVNALTWSLLEIVQGKEGTVNSILGRTASFSAALADNNEIVEQLIDNLNTVMTTLADEGGQFSGMVDRLEQLITQLSNERDPIAAAIDSLEAGTATVADLLNQGRAPLAGTIHQVNQLAANIDGDKETLDTALQKAPENFRKLVRTGAYGNFIQYYLCDLTLRVNDLSGQVVEIPAAVQTDGRCAP</sequence>
<keyword evidence="4" id="KW-1185">Reference proteome</keyword>